<keyword evidence="2" id="KW-0472">Membrane</keyword>
<dbReference type="Pfam" id="PF10975">
    <property type="entry name" value="DUF2802"/>
    <property type="match status" value="1"/>
</dbReference>
<gene>
    <name evidence="3" type="ORF">ENJ65_02700</name>
</gene>
<keyword evidence="2" id="KW-1133">Transmembrane helix</keyword>
<keyword evidence="2" id="KW-0812">Transmembrane</keyword>
<protein>
    <submittedName>
        <fullName evidence="3">DUF2802 domain-containing protein</fullName>
    </submittedName>
</protein>
<dbReference type="EMBL" id="DRNF01000171">
    <property type="protein sequence ID" value="HHJ80523.1"/>
    <property type="molecule type" value="Genomic_DNA"/>
</dbReference>
<dbReference type="Proteomes" id="UP000885832">
    <property type="component" value="Unassembled WGS sequence"/>
</dbReference>
<feature type="transmembrane region" description="Helical" evidence="2">
    <location>
        <begin position="6"/>
        <end position="24"/>
    </location>
</feature>
<keyword evidence="1" id="KW-0175">Coiled coil</keyword>
<dbReference type="AlphaFoldDB" id="A0A832J825"/>
<feature type="coiled-coil region" evidence="1">
    <location>
        <begin position="27"/>
        <end position="82"/>
    </location>
</feature>
<proteinExistence type="predicted"/>
<dbReference type="InterPro" id="IPR021244">
    <property type="entry name" value="DUF2802"/>
</dbReference>
<comment type="caution">
    <text evidence="3">The sequence shown here is derived from an EMBL/GenBank/DDBJ whole genome shotgun (WGS) entry which is preliminary data.</text>
</comment>
<sequence>MGDLFVSSMIAVTVGLVVALLLLAKKQSRMQQQLSESQRRVEQLMEELKAIYAGAAGQGNHIARIEEQLGQLSDRQEQLDEQDPSNQSYSEAIELIQSGASSDELVRHGLRREEADLFMRMHGAQSLG</sequence>
<reference evidence="3" key="1">
    <citation type="journal article" date="2020" name="mSystems">
        <title>Genome- and Community-Level Interaction Insights into Carbon Utilization and Element Cycling Functions of Hydrothermarchaeota in Hydrothermal Sediment.</title>
        <authorList>
            <person name="Zhou Z."/>
            <person name="Liu Y."/>
            <person name="Xu W."/>
            <person name="Pan J."/>
            <person name="Luo Z.H."/>
            <person name="Li M."/>
        </authorList>
    </citation>
    <scope>NUCLEOTIDE SEQUENCE [LARGE SCALE GENOMIC DNA]</scope>
    <source>
        <strain evidence="3">HyVt-505</strain>
    </source>
</reference>
<evidence type="ECO:0000256" key="2">
    <source>
        <dbReference type="SAM" id="Phobius"/>
    </source>
</evidence>
<evidence type="ECO:0000256" key="1">
    <source>
        <dbReference type="SAM" id="Coils"/>
    </source>
</evidence>
<accession>A0A832J825</accession>
<name>A0A832J825_9GAMM</name>
<organism evidence="3">
    <name type="scientific">Candidatus Tenderia electrophaga</name>
    <dbReference type="NCBI Taxonomy" id="1748243"/>
    <lineage>
        <taxon>Bacteria</taxon>
        <taxon>Pseudomonadati</taxon>
        <taxon>Pseudomonadota</taxon>
        <taxon>Gammaproteobacteria</taxon>
        <taxon>Candidatus Tenderiales</taxon>
        <taxon>Candidatus Tenderiaceae</taxon>
        <taxon>Candidatus Tenderia</taxon>
    </lineage>
</organism>
<evidence type="ECO:0000313" key="3">
    <source>
        <dbReference type="EMBL" id="HHJ80523.1"/>
    </source>
</evidence>